<keyword evidence="2" id="KW-0472">Membrane</keyword>
<dbReference type="Proteomes" id="UP000799640">
    <property type="component" value="Unassembled WGS sequence"/>
</dbReference>
<evidence type="ECO:0000313" key="4">
    <source>
        <dbReference type="Proteomes" id="UP000799640"/>
    </source>
</evidence>
<dbReference type="EMBL" id="ML996688">
    <property type="protein sequence ID" value="KAF2404296.1"/>
    <property type="molecule type" value="Genomic_DNA"/>
</dbReference>
<reference evidence="3" key="1">
    <citation type="journal article" date="2020" name="Stud. Mycol.">
        <title>101 Dothideomycetes genomes: a test case for predicting lifestyles and emergence of pathogens.</title>
        <authorList>
            <person name="Haridas S."/>
            <person name="Albert R."/>
            <person name="Binder M."/>
            <person name="Bloem J."/>
            <person name="Labutti K."/>
            <person name="Salamov A."/>
            <person name="Andreopoulos B."/>
            <person name="Baker S."/>
            <person name="Barry K."/>
            <person name="Bills G."/>
            <person name="Bluhm B."/>
            <person name="Cannon C."/>
            <person name="Castanera R."/>
            <person name="Culley D."/>
            <person name="Daum C."/>
            <person name="Ezra D."/>
            <person name="Gonzalez J."/>
            <person name="Henrissat B."/>
            <person name="Kuo A."/>
            <person name="Liang C."/>
            <person name="Lipzen A."/>
            <person name="Lutzoni F."/>
            <person name="Magnuson J."/>
            <person name="Mondo S."/>
            <person name="Nolan M."/>
            <person name="Ohm R."/>
            <person name="Pangilinan J."/>
            <person name="Park H.-J."/>
            <person name="Ramirez L."/>
            <person name="Alfaro M."/>
            <person name="Sun H."/>
            <person name="Tritt A."/>
            <person name="Yoshinaga Y."/>
            <person name="Zwiers L.-H."/>
            <person name="Turgeon B."/>
            <person name="Goodwin S."/>
            <person name="Spatafora J."/>
            <person name="Crous P."/>
            <person name="Grigoriev I."/>
        </authorList>
    </citation>
    <scope>NUCLEOTIDE SEQUENCE</scope>
    <source>
        <strain evidence="3">CBS 262.69</strain>
    </source>
</reference>
<keyword evidence="2" id="KW-0812">Transmembrane</keyword>
<protein>
    <submittedName>
        <fullName evidence="3">Uncharacterized protein</fullName>
    </submittedName>
</protein>
<keyword evidence="4" id="KW-1185">Reference proteome</keyword>
<dbReference type="AlphaFoldDB" id="A0A6G1I849"/>
<sequence>MAAPSGTNAAESSPSNAGNSLTGQKSPPPASPGEILTRRLVLFSFWAVILFLGLPDWADGKYALDNLNEFSAYYLPLLLSTLDVYYSPNQIPSSSSTVSPLATYIATELQTIFNEEQASLAHFIASTPWHSSQTKSITSELAATLTRRKTRS</sequence>
<feature type="transmembrane region" description="Helical" evidence="2">
    <location>
        <begin position="40"/>
        <end position="58"/>
    </location>
</feature>
<evidence type="ECO:0000313" key="3">
    <source>
        <dbReference type="EMBL" id="KAF2404296.1"/>
    </source>
</evidence>
<accession>A0A6G1I849</accession>
<keyword evidence="2" id="KW-1133">Transmembrane helix</keyword>
<dbReference type="OrthoDB" id="28748at2759"/>
<evidence type="ECO:0000256" key="2">
    <source>
        <dbReference type="SAM" id="Phobius"/>
    </source>
</evidence>
<organism evidence="3 4">
    <name type="scientific">Trichodelitschia bisporula</name>
    <dbReference type="NCBI Taxonomy" id="703511"/>
    <lineage>
        <taxon>Eukaryota</taxon>
        <taxon>Fungi</taxon>
        <taxon>Dikarya</taxon>
        <taxon>Ascomycota</taxon>
        <taxon>Pezizomycotina</taxon>
        <taxon>Dothideomycetes</taxon>
        <taxon>Dothideomycetes incertae sedis</taxon>
        <taxon>Phaeotrichales</taxon>
        <taxon>Phaeotrichaceae</taxon>
        <taxon>Trichodelitschia</taxon>
    </lineage>
</organism>
<evidence type="ECO:0000256" key="1">
    <source>
        <dbReference type="SAM" id="MobiDB-lite"/>
    </source>
</evidence>
<feature type="compositionally biased region" description="Polar residues" evidence="1">
    <location>
        <begin position="1"/>
        <end position="25"/>
    </location>
</feature>
<name>A0A6G1I849_9PEZI</name>
<proteinExistence type="predicted"/>
<gene>
    <name evidence="3" type="ORF">EJ06DRAFT_546226</name>
</gene>
<feature type="region of interest" description="Disordered" evidence="1">
    <location>
        <begin position="1"/>
        <end position="31"/>
    </location>
</feature>